<dbReference type="InterPro" id="IPR017926">
    <property type="entry name" value="GATASE"/>
</dbReference>
<dbReference type="InterPro" id="IPR029062">
    <property type="entry name" value="Class_I_gatase-like"/>
</dbReference>
<dbReference type="SUPFAM" id="SSF52317">
    <property type="entry name" value="Class I glutamine amidotransferase-like"/>
    <property type="match status" value="1"/>
</dbReference>
<evidence type="ECO:0000259" key="1">
    <source>
        <dbReference type="Pfam" id="PF00117"/>
    </source>
</evidence>
<dbReference type="GO" id="GO:0005829">
    <property type="term" value="C:cytosol"/>
    <property type="evidence" value="ECO:0007669"/>
    <property type="project" value="TreeGrafter"/>
</dbReference>
<protein>
    <recommendedName>
        <fullName evidence="1">Glutamine amidotransferase domain-containing protein</fullName>
    </recommendedName>
</protein>
<evidence type="ECO:0000313" key="2">
    <source>
        <dbReference type="EMBL" id="SVA58693.1"/>
    </source>
</evidence>
<dbReference type="InterPro" id="IPR044992">
    <property type="entry name" value="ChyE-like"/>
</dbReference>
<proteinExistence type="predicted"/>
<dbReference type="Pfam" id="PF00117">
    <property type="entry name" value="GATase"/>
    <property type="match status" value="1"/>
</dbReference>
<dbReference type="PANTHER" id="PTHR42695">
    <property type="entry name" value="GLUTAMINE AMIDOTRANSFERASE YLR126C-RELATED"/>
    <property type="match status" value="1"/>
</dbReference>
<dbReference type="CDD" id="cd01741">
    <property type="entry name" value="GATase1_1"/>
    <property type="match status" value="1"/>
</dbReference>
<feature type="domain" description="Glutamine amidotransferase" evidence="1">
    <location>
        <begin position="22"/>
        <end position="185"/>
    </location>
</feature>
<dbReference type="EMBL" id="UINC01013611">
    <property type="protein sequence ID" value="SVA58693.1"/>
    <property type="molecule type" value="Genomic_DNA"/>
</dbReference>
<name>A0A381X390_9ZZZZ</name>
<sequence length="240" mass="26532">VQLRNLLVFQHIDCEHPGVFRSMLNKAGVQWDVVSLDAGDSVPALEGYDALWVMGGPMDVWDEQDCPWLVMEKAAIRRWVLELNKPYLGFCLGHQLLADALDGHCARQDQPEIGILDVGLTSAGLTDPLFEGIDPTIKCLQWHSVQVKSPPTGAVVLASSEVCQCQAMRVGQNAYGIQFHVELQESTISDWGQVPAYAEALDNTLGPDSLARMQGQASPLFPEFRKVSEILFRNFVEKIA</sequence>
<dbReference type="PANTHER" id="PTHR42695:SF5">
    <property type="entry name" value="GLUTAMINE AMIDOTRANSFERASE YLR126C-RELATED"/>
    <property type="match status" value="1"/>
</dbReference>
<reference evidence="2" key="1">
    <citation type="submission" date="2018-05" db="EMBL/GenBank/DDBJ databases">
        <authorList>
            <person name="Lanie J.A."/>
            <person name="Ng W.-L."/>
            <person name="Kazmierczak K.M."/>
            <person name="Andrzejewski T.M."/>
            <person name="Davidsen T.M."/>
            <person name="Wayne K.J."/>
            <person name="Tettelin H."/>
            <person name="Glass J.I."/>
            <person name="Rusch D."/>
            <person name="Podicherti R."/>
            <person name="Tsui H.-C.T."/>
            <person name="Winkler M.E."/>
        </authorList>
    </citation>
    <scope>NUCLEOTIDE SEQUENCE</scope>
</reference>
<dbReference type="PROSITE" id="PS51273">
    <property type="entry name" value="GATASE_TYPE_1"/>
    <property type="match status" value="1"/>
</dbReference>
<feature type="non-terminal residue" evidence="2">
    <location>
        <position position="1"/>
    </location>
</feature>
<organism evidence="2">
    <name type="scientific">marine metagenome</name>
    <dbReference type="NCBI Taxonomy" id="408172"/>
    <lineage>
        <taxon>unclassified sequences</taxon>
        <taxon>metagenomes</taxon>
        <taxon>ecological metagenomes</taxon>
    </lineage>
</organism>
<accession>A0A381X390</accession>
<dbReference type="Gene3D" id="3.40.50.880">
    <property type="match status" value="1"/>
</dbReference>
<gene>
    <name evidence="2" type="ORF">METZ01_LOCUS111547</name>
</gene>
<dbReference type="AlphaFoldDB" id="A0A381X390"/>